<keyword evidence="2" id="KW-1185">Reference proteome</keyword>
<dbReference type="Proteomes" id="UP001168972">
    <property type="component" value="Unassembled WGS sequence"/>
</dbReference>
<name>A0AA39KVL9_MICHY</name>
<organism evidence="1 2">
    <name type="scientific">Microctonus hyperodae</name>
    <name type="common">Parasitoid wasp</name>
    <dbReference type="NCBI Taxonomy" id="165561"/>
    <lineage>
        <taxon>Eukaryota</taxon>
        <taxon>Metazoa</taxon>
        <taxon>Ecdysozoa</taxon>
        <taxon>Arthropoda</taxon>
        <taxon>Hexapoda</taxon>
        <taxon>Insecta</taxon>
        <taxon>Pterygota</taxon>
        <taxon>Neoptera</taxon>
        <taxon>Endopterygota</taxon>
        <taxon>Hymenoptera</taxon>
        <taxon>Apocrita</taxon>
        <taxon>Ichneumonoidea</taxon>
        <taxon>Braconidae</taxon>
        <taxon>Euphorinae</taxon>
        <taxon>Microctonus</taxon>
    </lineage>
</organism>
<sequence length="68" mass="7942">MENKTRKLVVMVFALYLTTAKSTNIEILILRVKDGKTNGSVIFYEHNVNVRRVRSRLYREGKKKSTLN</sequence>
<proteinExistence type="predicted"/>
<protein>
    <submittedName>
        <fullName evidence="1">Uncharacterized protein</fullName>
    </submittedName>
</protein>
<comment type="caution">
    <text evidence="1">The sequence shown here is derived from an EMBL/GenBank/DDBJ whole genome shotgun (WGS) entry which is preliminary data.</text>
</comment>
<dbReference type="AlphaFoldDB" id="A0AA39KVL9"/>
<gene>
    <name evidence="1" type="ORF">PV327_009089</name>
</gene>
<accession>A0AA39KVL9</accession>
<dbReference type="EMBL" id="JAQQBR010000005">
    <property type="protein sequence ID" value="KAK0175332.1"/>
    <property type="molecule type" value="Genomic_DNA"/>
</dbReference>
<reference evidence="1" key="1">
    <citation type="journal article" date="2023" name="bioRxiv">
        <title>Scaffold-level genome assemblies of two parasitoid biocontrol wasps reveal the parthenogenesis mechanism and an associated novel virus.</title>
        <authorList>
            <person name="Inwood S."/>
            <person name="Skelly J."/>
            <person name="Guhlin J."/>
            <person name="Harrop T."/>
            <person name="Goldson S."/>
            <person name="Dearden P."/>
        </authorList>
    </citation>
    <scope>NUCLEOTIDE SEQUENCE</scope>
    <source>
        <strain evidence="1">Lincoln</strain>
        <tissue evidence="1">Whole body</tissue>
    </source>
</reference>
<evidence type="ECO:0000313" key="1">
    <source>
        <dbReference type="EMBL" id="KAK0175332.1"/>
    </source>
</evidence>
<evidence type="ECO:0000313" key="2">
    <source>
        <dbReference type="Proteomes" id="UP001168972"/>
    </source>
</evidence>
<reference evidence="1" key="2">
    <citation type="submission" date="2023-03" db="EMBL/GenBank/DDBJ databases">
        <authorList>
            <person name="Inwood S.N."/>
            <person name="Skelly J.G."/>
            <person name="Guhlin J."/>
            <person name="Harrop T.W.R."/>
            <person name="Goldson S.G."/>
            <person name="Dearden P.K."/>
        </authorList>
    </citation>
    <scope>NUCLEOTIDE SEQUENCE</scope>
    <source>
        <strain evidence="1">Lincoln</strain>
        <tissue evidence="1">Whole body</tissue>
    </source>
</reference>